<sequence length="72" mass="8313">MTPGSQSIVWSQIDSPIGPLTLVASHHGLCHIMFSRKNSPTRGLQMWLNNWFPNPRLERNDNELQPYIIQLE</sequence>
<evidence type="ECO:0000313" key="3">
    <source>
        <dbReference type="Proteomes" id="UP001058650"/>
    </source>
</evidence>
<dbReference type="InterPro" id="IPR036631">
    <property type="entry name" value="MGMT_N_sf"/>
</dbReference>
<accession>A0ABY5U3J9</accession>
<protein>
    <recommendedName>
        <fullName evidence="1">Methylguanine DNA methyltransferase ribonuclease-like domain-containing protein</fullName>
    </recommendedName>
</protein>
<dbReference type="Pfam" id="PF02870">
    <property type="entry name" value="Methyltransf_1N"/>
    <property type="match status" value="1"/>
</dbReference>
<dbReference type="Gene3D" id="3.30.160.70">
    <property type="entry name" value="Methylated DNA-protein cysteine methyltransferase domain"/>
    <property type="match status" value="1"/>
</dbReference>
<name>A0ABY5U3J9_LACSH</name>
<organism evidence="2 3">
    <name type="scientific">Laceyella sacchari</name>
    <name type="common">Thermoactinomyces thalpophilus</name>
    <dbReference type="NCBI Taxonomy" id="37482"/>
    <lineage>
        <taxon>Bacteria</taxon>
        <taxon>Bacillati</taxon>
        <taxon>Bacillota</taxon>
        <taxon>Bacilli</taxon>
        <taxon>Bacillales</taxon>
        <taxon>Thermoactinomycetaceae</taxon>
        <taxon>Laceyella</taxon>
    </lineage>
</organism>
<gene>
    <name evidence="2" type="ORF">NYR52_03430</name>
</gene>
<dbReference type="Proteomes" id="UP001058650">
    <property type="component" value="Chromosome"/>
</dbReference>
<reference evidence="2" key="1">
    <citation type="submission" date="2022-08" db="EMBL/GenBank/DDBJ databases">
        <title>The complete genome sequence of the thermophilic bacterium Laceyella sacchari FBKL4.010 reveals the basis for tetramethylpyrazine biosynthesis in Moutai-flavor Daqu.</title>
        <authorList>
            <person name="Li D."/>
            <person name="Huang W."/>
            <person name="Wang C."/>
            <person name="Qiu S."/>
        </authorList>
    </citation>
    <scope>NUCLEOTIDE SEQUENCE</scope>
    <source>
        <strain evidence="2">FBKL4.014</strain>
    </source>
</reference>
<dbReference type="SUPFAM" id="SSF53155">
    <property type="entry name" value="Methylated DNA-protein cysteine methyltransferase domain"/>
    <property type="match status" value="1"/>
</dbReference>
<dbReference type="InterPro" id="IPR008332">
    <property type="entry name" value="MethylG_MeTrfase_N"/>
</dbReference>
<dbReference type="EMBL" id="CP103866">
    <property type="protein sequence ID" value="UWE04226.1"/>
    <property type="molecule type" value="Genomic_DNA"/>
</dbReference>
<feature type="domain" description="Methylguanine DNA methyltransferase ribonuclease-like" evidence="1">
    <location>
        <begin position="8"/>
        <end position="71"/>
    </location>
</feature>
<keyword evidence="3" id="KW-1185">Reference proteome</keyword>
<proteinExistence type="predicted"/>
<evidence type="ECO:0000259" key="1">
    <source>
        <dbReference type="Pfam" id="PF02870"/>
    </source>
</evidence>
<evidence type="ECO:0000313" key="2">
    <source>
        <dbReference type="EMBL" id="UWE04226.1"/>
    </source>
</evidence>